<dbReference type="PANTHER" id="PTHR10545">
    <property type="entry name" value="DIAMINE N-ACETYLTRANSFERASE"/>
    <property type="match status" value="1"/>
</dbReference>
<dbReference type="KEGG" id="sapo:SAPIO_CDS0584"/>
<evidence type="ECO:0000313" key="5">
    <source>
        <dbReference type="Proteomes" id="UP000028545"/>
    </source>
</evidence>
<proteinExistence type="predicted"/>
<accession>A0A084GG31</accession>
<dbReference type="GeneID" id="27718736"/>
<dbReference type="SUPFAM" id="SSF55729">
    <property type="entry name" value="Acyl-CoA N-acyltransferases (Nat)"/>
    <property type="match status" value="1"/>
</dbReference>
<dbReference type="PROSITE" id="PS51186">
    <property type="entry name" value="GNAT"/>
    <property type="match status" value="1"/>
</dbReference>
<keyword evidence="2" id="KW-0012">Acyltransferase</keyword>
<dbReference type="Pfam" id="PF00583">
    <property type="entry name" value="Acetyltransf_1"/>
    <property type="match status" value="1"/>
</dbReference>
<dbReference type="GO" id="GO:0008080">
    <property type="term" value="F:N-acetyltransferase activity"/>
    <property type="evidence" value="ECO:0007669"/>
    <property type="project" value="TreeGrafter"/>
</dbReference>
<reference evidence="4 5" key="1">
    <citation type="journal article" date="2014" name="Genome Announc.">
        <title>Draft genome sequence of the pathogenic fungus Scedosporium apiospermum.</title>
        <authorList>
            <person name="Vandeputte P."/>
            <person name="Ghamrawi S."/>
            <person name="Rechenmann M."/>
            <person name="Iltis A."/>
            <person name="Giraud S."/>
            <person name="Fleury M."/>
            <person name="Thornton C."/>
            <person name="Delhaes L."/>
            <person name="Meyer W."/>
            <person name="Papon N."/>
            <person name="Bouchara J.P."/>
        </authorList>
    </citation>
    <scope>NUCLEOTIDE SEQUENCE [LARGE SCALE GENOMIC DNA]</scope>
    <source>
        <strain evidence="4 5">IHEM 14462</strain>
    </source>
</reference>
<dbReference type="PANTHER" id="PTHR10545:SF29">
    <property type="entry name" value="GH14572P-RELATED"/>
    <property type="match status" value="1"/>
</dbReference>
<evidence type="ECO:0000256" key="2">
    <source>
        <dbReference type="ARBA" id="ARBA00023315"/>
    </source>
</evidence>
<dbReference type="CDD" id="cd04301">
    <property type="entry name" value="NAT_SF"/>
    <property type="match status" value="1"/>
</dbReference>
<dbReference type="InterPro" id="IPR000182">
    <property type="entry name" value="GNAT_dom"/>
</dbReference>
<name>A0A084GG31_PSEDA</name>
<protein>
    <recommendedName>
        <fullName evidence="3">N-acetyltransferase domain-containing protein</fullName>
    </recommendedName>
</protein>
<comment type="caution">
    <text evidence="4">The sequence shown here is derived from an EMBL/GenBank/DDBJ whole genome shotgun (WGS) entry which is preliminary data.</text>
</comment>
<dbReference type="VEuPathDB" id="FungiDB:SAPIO_CDS0584"/>
<gene>
    <name evidence="4" type="ORF">SAPIO_CDS0584</name>
</gene>
<dbReference type="RefSeq" id="XP_016646092.1">
    <property type="nucleotide sequence ID" value="XM_016783326.1"/>
</dbReference>
<evidence type="ECO:0000259" key="3">
    <source>
        <dbReference type="PROSITE" id="PS51186"/>
    </source>
</evidence>
<feature type="domain" description="N-acetyltransferase" evidence="3">
    <location>
        <begin position="7"/>
        <end position="155"/>
    </location>
</feature>
<keyword evidence="1" id="KW-0808">Transferase</keyword>
<dbReference type="Gene3D" id="3.40.630.30">
    <property type="match status" value="1"/>
</dbReference>
<dbReference type="OrthoDB" id="9975416at2759"/>
<dbReference type="OMA" id="DGHIRYR"/>
<dbReference type="AlphaFoldDB" id="A0A084GG31"/>
<dbReference type="EMBL" id="JOWA01000033">
    <property type="protein sequence ID" value="KEZ46293.1"/>
    <property type="molecule type" value="Genomic_DNA"/>
</dbReference>
<evidence type="ECO:0000313" key="4">
    <source>
        <dbReference type="EMBL" id="KEZ46293.1"/>
    </source>
</evidence>
<organism evidence="4 5">
    <name type="scientific">Pseudallescheria apiosperma</name>
    <name type="common">Scedosporium apiospermum</name>
    <dbReference type="NCBI Taxonomy" id="563466"/>
    <lineage>
        <taxon>Eukaryota</taxon>
        <taxon>Fungi</taxon>
        <taxon>Dikarya</taxon>
        <taxon>Ascomycota</taxon>
        <taxon>Pezizomycotina</taxon>
        <taxon>Sordariomycetes</taxon>
        <taxon>Hypocreomycetidae</taxon>
        <taxon>Microascales</taxon>
        <taxon>Microascaceae</taxon>
        <taxon>Scedosporium</taxon>
    </lineage>
</organism>
<keyword evidence="5" id="KW-1185">Reference proteome</keyword>
<dbReference type="Proteomes" id="UP000028545">
    <property type="component" value="Unassembled WGS sequence"/>
</dbReference>
<evidence type="ECO:0000256" key="1">
    <source>
        <dbReference type="ARBA" id="ARBA00022679"/>
    </source>
</evidence>
<dbReference type="InterPro" id="IPR051016">
    <property type="entry name" value="Diverse_Substrate_AcTransf"/>
</dbReference>
<dbReference type="HOGENOM" id="CLU_013985_32_0_1"/>
<dbReference type="InterPro" id="IPR016181">
    <property type="entry name" value="Acyl_CoA_acyltransferase"/>
</dbReference>
<sequence length="155" mass="17993">MSSTPEYKITDLTPSDFAEWNALFRAYIDFYESSLPDEQYTKTFNRLVNKTNGLGALVMREVSDDKTRIVGFAHFLPMESTWIEKKILFLDDLYVDPSVRRKGLGRKLIQAVGDVAKNNDFARVHWVTKHTNARARALYDTVAKTIFTEYRMELE</sequence>